<gene>
    <name evidence="1" type="ORF">D3H65_29350</name>
</gene>
<evidence type="ECO:0000313" key="2">
    <source>
        <dbReference type="Proteomes" id="UP000263900"/>
    </source>
</evidence>
<dbReference type="PROSITE" id="PS51257">
    <property type="entry name" value="PROKAR_LIPOPROTEIN"/>
    <property type="match status" value="1"/>
</dbReference>
<evidence type="ECO:0000313" key="1">
    <source>
        <dbReference type="EMBL" id="AXY77845.1"/>
    </source>
</evidence>
<keyword evidence="2" id="KW-1185">Reference proteome</keyword>
<dbReference type="SUPFAM" id="SSF48452">
    <property type="entry name" value="TPR-like"/>
    <property type="match status" value="1"/>
</dbReference>
<dbReference type="InterPro" id="IPR011990">
    <property type="entry name" value="TPR-like_helical_dom_sf"/>
</dbReference>
<dbReference type="Pfam" id="PF12771">
    <property type="entry name" value="SusD-like_2"/>
    <property type="match status" value="1"/>
</dbReference>
<dbReference type="Proteomes" id="UP000263900">
    <property type="component" value="Chromosome"/>
</dbReference>
<dbReference type="OrthoDB" id="725917at2"/>
<sequence>MNIKKYIPVLLLPLVVMTSCNKLKDFGDTNVNPGTTGTPIPSALLTSITAGFGGYAAQGRGGLYCQYFSETQYTDASLYSVPKADFRDEYAGVLYDCEYLTKLKDATNNQKQLARIIKAYIFWTITDRWGDVPYTEALKGNPNPKYDPQKTIYEGVIKELTEAAAAMDNSFLGGDVVANGNVAKWKKFANSVRILMALRLSKRFPGAGDYAATQLKAALTAPGGIITTNEDNLKVTYPGDAFKCPYFSVYDGRKDVAESKTMTDMMSALGDGRQVAFGGKSELPASPDYNVSSNIGVPYGLERTKAEAFTAANPGWARILRGSYRLQTGSVIILSASNVLLARAEAADRGWTTENAQTLFQDGIKASFAQWELAAPAAGYFTQTNVAFTAPTGTGANLKQIATQRWIATYPDGLQGWSEWRRTGFPVLVPAPDATNSSKQIVRRMTFGDHEYGTNNAVVKAVAAAMPGGDTQDSKVWWDQ</sequence>
<name>A0A3B7N1B7_9BACT</name>
<keyword evidence="1" id="KW-0449">Lipoprotein</keyword>
<organism evidence="1 2">
    <name type="scientific">Paraflavitalea soli</name>
    <dbReference type="NCBI Taxonomy" id="2315862"/>
    <lineage>
        <taxon>Bacteria</taxon>
        <taxon>Pseudomonadati</taxon>
        <taxon>Bacteroidota</taxon>
        <taxon>Chitinophagia</taxon>
        <taxon>Chitinophagales</taxon>
        <taxon>Chitinophagaceae</taxon>
        <taxon>Paraflavitalea</taxon>
    </lineage>
</organism>
<dbReference type="EMBL" id="CP032157">
    <property type="protein sequence ID" value="AXY77845.1"/>
    <property type="molecule type" value="Genomic_DNA"/>
</dbReference>
<reference evidence="1 2" key="1">
    <citation type="submission" date="2018-09" db="EMBL/GenBank/DDBJ databases">
        <title>Genome sequencing of strain 6GH32-13.</title>
        <authorList>
            <person name="Weon H.-Y."/>
            <person name="Heo J."/>
            <person name="Kwon S.-W."/>
        </authorList>
    </citation>
    <scope>NUCLEOTIDE SEQUENCE [LARGE SCALE GENOMIC DNA]</scope>
    <source>
        <strain evidence="1 2">5GH32-13</strain>
    </source>
</reference>
<accession>A0A3B7N1B7</accession>
<dbReference type="Gene3D" id="1.25.40.390">
    <property type="match status" value="1"/>
</dbReference>
<protein>
    <submittedName>
        <fullName evidence="1">SusD/RagB family nutrient-binding outer membrane lipoprotein</fullName>
    </submittedName>
</protein>
<dbReference type="InterPro" id="IPR041662">
    <property type="entry name" value="SusD-like_2"/>
</dbReference>
<proteinExistence type="predicted"/>
<dbReference type="AlphaFoldDB" id="A0A3B7N1B7"/>
<dbReference type="KEGG" id="pseg:D3H65_29350"/>
<dbReference type="RefSeq" id="WP_119053718.1">
    <property type="nucleotide sequence ID" value="NZ_CP032157.1"/>
</dbReference>